<evidence type="ECO:0000313" key="8">
    <source>
        <dbReference type="EMBL" id="MDG4946784.1"/>
    </source>
</evidence>
<feature type="transmembrane region" description="Helical" evidence="6">
    <location>
        <begin position="6"/>
        <end position="24"/>
    </location>
</feature>
<evidence type="ECO:0000256" key="1">
    <source>
        <dbReference type="ARBA" id="ARBA00004141"/>
    </source>
</evidence>
<keyword evidence="5 6" id="KW-0472">Membrane</keyword>
<proteinExistence type="inferred from homology"/>
<dbReference type="PANTHER" id="PTHR11101:SF16">
    <property type="entry name" value="PHOSPHATE TRANSPORTER"/>
    <property type="match status" value="1"/>
</dbReference>
<comment type="caution">
    <text evidence="8">The sequence shown here is derived from an EMBL/GenBank/DDBJ whole genome shotgun (WGS) entry which is preliminary data.</text>
</comment>
<dbReference type="AlphaFoldDB" id="A0A9X4RXN1"/>
<dbReference type="EMBL" id="JANCMU010000006">
    <property type="protein sequence ID" value="MDG4946784.1"/>
    <property type="molecule type" value="Genomic_DNA"/>
</dbReference>
<evidence type="ECO:0000256" key="6">
    <source>
        <dbReference type="RuleBase" id="RU363058"/>
    </source>
</evidence>
<feature type="transmembrane region" description="Helical" evidence="6">
    <location>
        <begin position="45"/>
        <end position="65"/>
    </location>
</feature>
<feature type="transmembrane region" description="Helical" evidence="6">
    <location>
        <begin position="196"/>
        <end position="216"/>
    </location>
</feature>
<feature type="transmembrane region" description="Helical" evidence="6">
    <location>
        <begin position="242"/>
        <end position="268"/>
    </location>
</feature>
<evidence type="ECO:0000313" key="9">
    <source>
        <dbReference type="Proteomes" id="UP001152599"/>
    </source>
</evidence>
<organism evidence="8 9">
    <name type="scientific">Profundicola chukchiensis</name>
    <dbReference type="NCBI Taxonomy" id="2961959"/>
    <lineage>
        <taxon>Bacteria</taxon>
        <taxon>Pseudomonadati</taxon>
        <taxon>Bacteroidota</taxon>
        <taxon>Flavobacteriia</taxon>
        <taxon>Flavobacteriales</taxon>
        <taxon>Weeksellaceae</taxon>
        <taxon>Profundicola</taxon>
    </lineage>
</organism>
<keyword evidence="2 6" id="KW-0813">Transport</keyword>
<feature type="transmembrane region" description="Helical" evidence="6">
    <location>
        <begin position="334"/>
        <end position="352"/>
    </location>
</feature>
<feature type="transmembrane region" description="Helical" evidence="6">
    <location>
        <begin position="280"/>
        <end position="306"/>
    </location>
</feature>
<keyword evidence="3 6" id="KW-0812">Transmembrane</keyword>
<feature type="transmembrane region" description="Helical" evidence="6">
    <location>
        <begin position="505"/>
        <end position="530"/>
    </location>
</feature>
<protein>
    <recommendedName>
        <fullName evidence="6">Phosphate transporter</fullName>
    </recommendedName>
</protein>
<comment type="subcellular location">
    <subcellularLocation>
        <location evidence="1 6">Membrane</location>
        <topology evidence="1 6">Multi-pass membrane protein</topology>
    </subcellularLocation>
</comment>
<name>A0A9X4RXN1_9FLAO</name>
<dbReference type="RefSeq" id="WP_304416120.1">
    <property type="nucleotide sequence ID" value="NZ_JANAIE010000002.1"/>
</dbReference>
<evidence type="ECO:0000256" key="2">
    <source>
        <dbReference type="ARBA" id="ARBA00022448"/>
    </source>
</evidence>
<feature type="transmembrane region" description="Helical" evidence="6">
    <location>
        <begin position="77"/>
        <end position="98"/>
    </location>
</feature>
<dbReference type="GO" id="GO:0035435">
    <property type="term" value="P:phosphate ion transmembrane transport"/>
    <property type="evidence" value="ECO:0007669"/>
    <property type="project" value="TreeGrafter"/>
</dbReference>
<reference evidence="8" key="1">
    <citation type="submission" date="2022-07" db="EMBL/GenBank/DDBJ databases">
        <title>Description and genome-wide analysis of Profundicola chukchiensis gen. nov., sp. nov., marine bacteria isolated from bottom sediments of the Chukchi Sea.</title>
        <authorList>
            <person name="Romanenko L."/>
            <person name="Otstavnykh N."/>
            <person name="Kurilenko V."/>
            <person name="Eremeev V."/>
            <person name="Velansky P."/>
            <person name="Mikhailov V."/>
            <person name="Isaeva M."/>
        </authorList>
    </citation>
    <scope>NUCLEOTIDE SEQUENCE</scope>
    <source>
        <strain evidence="8">KMM 9713</strain>
    </source>
</reference>
<keyword evidence="7" id="KW-0175">Coiled coil</keyword>
<keyword evidence="4 6" id="KW-1133">Transmembrane helix</keyword>
<accession>A0A9X4RXN1</accession>
<evidence type="ECO:0000256" key="4">
    <source>
        <dbReference type="ARBA" id="ARBA00022989"/>
    </source>
</evidence>
<dbReference type="GO" id="GO:0005315">
    <property type="term" value="F:phosphate transmembrane transporter activity"/>
    <property type="evidence" value="ECO:0007669"/>
    <property type="project" value="InterPro"/>
</dbReference>
<feature type="transmembrane region" description="Helical" evidence="6">
    <location>
        <begin position="110"/>
        <end position="128"/>
    </location>
</feature>
<dbReference type="Pfam" id="PF01384">
    <property type="entry name" value="PHO4"/>
    <property type="match status" value="1"/>
</dbReference>
<dbReference type="Proteomes" id="UP001152599">
    <property type="component" value="Unassembled WGS sequence"/>
</dbReference>
<dbReference type="GO" id="GO:0016020">
    <property type="term" value="C:membrane"/>
    <property type="evidence" value="ECO:0007669"/>
    <property type="project" value="UniProtKB-SubCell"/>
</dbReference>
<comment type="similarity">
    <text evidence="6">Belongs to the inorganic phosphate transporter (PiT) (TC 2.A.20) family.</text>
</comment>
<feature type="transmembrane region" description="Helical" evidence="6">
    <location>
        <begin position="478"/>
        <end position="499"/>
    </location>
</feature>
<dbReference type="PANTHER" id="PTHR11101">
    <property type="entry name" value="PHOSPHATE TRANSPORTER"/>
    <property type="match status" value="1"/>
</dbReference>
<feature type="transmembrane region" description="Helical" evidence="6">
    <location>
        <begin position="162"/>
        <end position="184"/>
    </location>
</feature>
<feature type="coiled-coil region" evidence="7">
    <location>
        <begin position="587"/>
        <end position="614"/>
    </location>
</feature>
<sequence length="771" mass="85427">MESLYVFIVGLLFLLAVFDLVVGVSNDAVNFLNSAIGSNVAKWRTIMIIASVGIMLGAMTSGGMMEVARKGIFNPQHFYFNEIMILFLAVMITDIILLDLFNTFGMPTSTTVSIVFEILGASFALSVIKTLNGDLPMNYLFNLDQPDKGIIGFMNWEKAGGIVSGILLSVVIAFTIGAVVQFISRFFFSFRYNDKMKYFGSIFSGLAFAAILYFLIFKGMGSVVKDVEIGQMNFFQAKFAVFYNWVSTHIPVFILISFIISSIVMFFLQKKNINPLKLVVLFGTFSLAMAFAGNDLVNFIGVPIAAWQSFELWSGSGLAPTEMLMDGLAGKVETPYFMLMLAGAIMTLTLWFSKKARSVTETEVKLGAQAEIDERFKPNLAARLIVDATATLNKSIGKVMPKPIAKKLDERFAPVDITENEGAAAHFDLVRASVNLVTASILIAIATDLKLPLSTTYVSFMVAMGTSLSDRAWGRESAVYRIAGVMNVVVGWFLTAIIASTVAAIFAAIMYYGGIYGILALVGAAGFMIFKTSRHHTSKLEKEALTATKTSINYKDVNETLSLLSASVDEAIGDIKRTLELTYIGVVKENKRALTDANEKLDHLNNEYAMVKNGLFKIIKKNKSDETTSAHLYVLTYDLMQDILQSLSLIVESATVHVKNNHKPLTREQCTHIASVKDLLSDYLVFLKDIIRNGDFTDANVQELYIRKKNLLLEIELATSQQIEGIMDKKYGFKNTSLYFTVLMELKDLIAVSTRFAKLYKRIYQDGKLTK</sequence>
<gene>
    <name evidence="8" type="ORF">NMK71_10170</name>
</gene>
<evidence type="ECO:0000256" key="3">
    <source>
        <dbReference type="ARBA" id="ARBA00022692"/>
    </source>
</evidence>
<evidence type="ECO:0000256" key="5">
    <source>
        <dbReference type="ARBA" id="ARBA00023136"/>
    </source>
</evidence>
<keyword evidence="6" id="KW-0592">Phosphate transport</keyword>
<evidence type="ECO:0000256" key="7">
    <source>
        <dbReference type="SAM" id="Coils"/>
    </source>
</evidence>
<keyword evidence="9" id="KW-1185">Reference proteome</keyword>
<dbReference type="InterPro" id="IPR001204">
    <property type="entry name" value="Phos_transporter"/>
</dbReference>